<gene>
    <name evidence="1" type="ORF">PN838_07740</name>
</gene>
<organism evidence="1 2">
    <name type="scientific">Psychrosphaera algicola</name>
    <dbReference type="NCBI Taxonomy" id="3023714"/>
    <lineage>
        <taxon>Bacteria</taxon>
        <taxon>Pseudomonadati</taxon>
        <taxon>Pseudomonadota</taxon>
        <taxon>Gammaproteobacteria</taxon>
        <taxon>Alteromonadales</taxon>
        <taxon>Pseudoalteromonadaceae</taxon>
        <taxon>Psychrosphaera</taxon>
    </lineage>
</organism>
<protein>
    <submittedName>
        <fullName evidence="1">Uncharacterized protein</fullName>
    </submittedName>
</protein>
<comment type="caution">
    <text evidence="1">The sequence shown here is derived from an EMBL/GenBank/DDBJ whole genome shotgun (WGS) entry which is preliminary data.</text>
</comment>
<name>A0ABT5FAW2_9GAMM</name>
<sequence length="336" mass="37944">MDKVPDDAQIEAASFSLYPLNRVGAKIENYGEWGISILDPTSVPDIRNFDAIQNATVLHTGQAIESDKLTQGVWSNWSFNGSERKLLEHFIAQGSLLIRIEGPTTLPRGHESQMMQFDIGFGRFGAGIHYRPSIELTYSRKPKIAELYPTAVNSIYQTHTETGILSAGFDADGEKVYGQLAFAMQGMPDPNFTVITDAYLVIQNTNALGAKKDIRFSVELAEVDNLSYNSVKMRDSIQYIGYEVSHSELRDKKPHYFNFDSFARTELERLYSEQTPICFLIRATSPNRKGQNELINWLNKPSYQQPKLVIEYIERSKVPLPAPTNFTVTLEKTSQN</sequence>
<reference evidence="1 2" key="1">
    <citation type="submission" date="2023-01" db="EMBL/GenBank/DDBJ databases">
        <title>Psychrosphaera sp. nov., isolated from marine algae.</title>
        <authorList>
            <person name="Bayburt H."/>
            <person name="Choi B.J."/>
            <person name="Kim J.M."/>
            <person name="Choi D.G."/>
            <person name="Jeon C.O."/>
        </authorList>
    </citation>
    <scope>NUCLEOTIDE SEQUENCE [LARGE SCALE GENOMIC DNA]</scope>
    <source>
        <strain evidence="1 2">G1-22</strain>
    </source>
</reference>
<dbReference type="EMBL" id="JAQOMS010000002">
    <property type="protein sequence ID" value="MDC2888674.1"/>
    <property type="molecule type" value="Genomic_DNA"/>
</dbReference>
<dbReference type="RefSeq" id="WP_272180260.1">
    <property type="nucleotide sequence ID" value="NZ_JAQOMS010000002.1"/>
</dbReference>
<keyword evidence="2" id="KW-1185">Reference proteome</keyword>
<evidence type="ECO:0000313" key="2">
    <source>
        <dbReference type="Proteomes" id="UP001528411"/>
    </source>
</evidence>
<evidence type="ECO:0000313" key="1">
    <source>
        <dbReference type="EMBL" id="MDC2888674.1"/>
    </source>
</evidence>
<accession>A0ABT5FAW2</accession>
<dbReference type="Proteomes" id="UP001528411">
    <property type="component" value="Unassembled WGS sequence"/>
</dbReference>
<proteinExistence type="predicted"/>